<dbReference type="KEGG" id="lab:LA76x_4640"/>
<keyword evidence="4" id="KW-1185">Reference proteome</keyword>
<organism evidence="3 4">
    <name type="scientific">Lysobacter antibioticus</name>
    <dbReference type="NCBI Taxonomy" id="84531"/>
    <lineage>
        <taxon>Bacteria</taxon>
        <taxon>Pseudomonadati</taxon>
        <taxon>Pseudomonadota</taxon>
        <taxon>Gammaproteobacteria</taxon>
        <taxon>Lysobacterales</taxon>
        <taxon>Lysobacteraceae</taxon>
        <taxon>Lysobacter</taxon>
    </lineage>
</organism>
<accession>A0A0S2FGW0</accession>
<sequence>MTMNRYLVMAMRLPQFDTDQIGPHRDFLDELRGQGRLELAGGFGDKSGGAYVLRASDLDEARVMAFRDPLHLSGSSRIDVYEWQA</sequence>
<gene>
    <name evidence="3" type="ORF">LA76x_4640</name>
</gene>
<dbReference type="EMBL" id="CP011129">
    <property type="protein sequence ID" value="ALN82743.1"/>
    <property type="molecule type" value="Genomic_DNA"/>
</dbReference>
<dbReference type="SUPFAM" id="SSF54909">
    <property type="entry name" value="Dimeric alpha+beta barrel"/>
    <property type="match status" value="1"/>
</dbReference>
<evidence type="ECO:0000313" key="4">
    <source>
        <dbReference type="Proteomes" id="UP000060787"/>
    </source>
</evidence>
<evidence type="ECO:0000256" key="1">
    <source>
        <dbReference type="ARBA" id="ARBA00007689"/>
    </source>
</evidence>
<dbReference type="PANTHER" id="PTHR37828:SF1">
    <property type="entry name" value="YCII-RELATED DOMAIN-CONTAINING PROTEIN"/>
    <property type="match status" value="1"/>
</dbReference>
<evidence type="ECO:0000313" key="3">
    <source>
        <dbReference type="EMBL" id="ALN82743.1"/>
    </source>
</evidence>
<evidence type="ECO:0000259" key="2">
    <source>
        <dbReference type="Pfam" id="PF03795"/>
    </source>
</evidence>
<name>A0A0S2FGW0_LYSAN</name>
<dbReference type="PANTHER" id="PTHR37828">
    <property type="entry name" value="GSR2449 PROTEIN"/>
    <property type="match status" value="1"/>
</dbReference>
<dbReference type="PATRIC" id="fig|84531.8.peg.4632"/>
<dbReference type="InterPro" id="IPR005545">
    <property type="entry name" value="YCII"/>
</dbReference>
<dbReference type="eggNOG" id="COG2350">
    <property type="taxonomic scope" value="Bacteria"/>
</dbReference>
<dbReference type="Pfam" id="PF03795">
    <property type="entry name" value="YCII"/>
    <property type="match status" value="1"/>
</dbReference>
<feature type="domain" description="YCII-related" evidence="2">
    <location>
        <begin position="23"/>
        <end position="83"/>
    </location>
</feature>
<protein>
    <submittedName>
        <fullName evidence="3">YCII-related domain protein</fullName>
    </submittedName>
</protein>
<dbReference type="InterPro" id="IPR011008">
    <property type="entry name" value="Dimeric_a/b-barrel"/>
</dbReference>
<comment type="similarity">
    <text evidence="1">Belongs to the YciI family.</text>
</comment>
<proteinExistence type="inferred from homology"/>
<dbReference type="Proteomes" id="UP000060787">
    <property type="component" value="Chromosome"/>
</dbReference>
<dbReference type="AlphaFoldDB" id="A0A0S2FGW0"/>
<reference evidence="3 4" key="1">
    <citation type="journal article" date="2015" name="BMC Genomics">
        <title>Comparative genomics and metabolic profiling of the genus Lysobacter.</title>
        <authorList>
            <person name="de Bruijn I."/>
            <person name="Cheng X."/>
            <person name="de Jager V."/>
            <person name="Exposito R.G."/>
            <person name="Watrous J."/>
            <person name="Patel N."/>
            <person name="Postma J."/>
            <person name="Dorrestein P.C."/>
            <person name="Kobayashi D."/>
            <person name="Raaijmakers J.M."/>
        </authorList>
    </citation>
    <scope>NUCLEOTIDE SEQUENCE [LARGE SCALE GENOMIC DNA]</scope>
    <source>
        <strain evidence="3 4">76</strain>
    </source>
</reference>
<dbReference type="STRING" id="84531.LA76x_4640"/>